<feature type="domain" description="Isopenicillin N synthase-like Fe(2+) 2OG dioxygenase" evidence="1">
    <location>
        <begin position="28"/>
        <end position="69"/>
    </location>
</feature>
<keyword evidence="3" id="KW-1185">Reference proteome</keyword>
<comment type="caution">
    <text evidence="2">The sequence shown here is derived from an EMBL/GenBank/DDBJ whole genome shotgun (WGS) entry which is preliminary data.</text>
</comment>
<dbReference type="Pfam" id="PF03171">
    <property type="entry name" value="2OG-FeII_Oxy"/>
    <property type="match status" value="1"/>
</dbReference>
<proteinExistence type="predicted"/>
<organism evidence="2 3">
    <name type="scientific">Malus baccata</name>
    <name type="common">Siberian crab apple</name>
    <name type="synonym">Pyrus baccata</name>
    <dbReference type="NCBI Taxonomy" id="106549"/>
    <lineage>
        <taxon>Eukaryota</taxon>
        <taxon>Viridiplantae</taxon>
        <taxon>Streptophyta</taxon>
        <taxon>Embryophyta</taxon>
        <taxon>Tracheophyta</taxon>
        <taxon>Spermatophyta</taxon>
        <taxon>Magnoliopsida</taxon>
        <taxon>eudicotyledons</taxon>
        <taxon>Gunneridae</taxon>
        <taxon>Pentapetalae</taxon>
        <taxon>rosids</taxon>
        <taxon>fabids</taxon>
        <taxon>Rosales</taxon>
        <taxon>Rosaceae</taxon>
        <taxon>Amygdaloideae</taxon>
        <taxon>Maleae</taxon>
        <taxon>Malus</taxon>
    </lineage>
</organism>
<dbReference type="Gene3D" id="2.60.120.330">
    <property type="entry name" value="B-lactam Antibiotic, Isopenicillin N Synthase, Chain"/>
    <property type="match status" value="1"/>
</dbReference>
<dbReference type="InterPro" id="IPR044861">
    <property type="entry name" value="IPNS-like_FE2OG_OXY"/>
</dbReference>
<evidence type="ECO:0000259" key="1">
    <source>
        <dbReference type="Pfam" id="PF03171"/>
    </source>
</evidence>
<name>A0A540L1A3_MALBA</name>
<evidence type="ECO:0000313" key="3">
    <source>
        <dbReference type="Proteomes" id="UP000315295"/>
    </source>
</evidence>
<reference evidence="2 3" key="1">
    <citation type="journal article" date="2019" name="G3 (Bethesda)">
        <title>Sequencing of a Wild Apple (Malus baccata) Genome Unravels the Differences Between Cultivated and Wild Apple Species Regarding Disease Resistance and Cold Tolerance.</title>
        <authorList>
            <person name="Chen X."/>
        </authorList>
    </citation>
    <scope>NUCLEOTIDE SEQUENCE [LARGE SCALE GENOMIC DNA]</scope>
    <source>
        <strain evidence="3">cv. Shandingzi</strain>
        <tissue evidence="2">Leaves</tissue>
    </source>
</reference>
<protein>
    <recommendedName>
        <fullName evidence="1">Isopenicillin N synthase-like Fe(2+) 2OG dioxygenase domain-containing protein</fullName>
    </recommendedName>
</protein>
<gene>
    <name evidence="2" type="ORF">C1H46_034164</name>
</gene>
<dbReference type="SUPFAM" id="SSF51197">
    <property type="entry name" value="Clavaminate synthase-like"/>
    <property type="match status" value="1"/>
</dbReference>
<dbReference type="InterPro" id="IPR027443">
    <property type="entry name" value="IPNS-like_sf"/>
</dbReference>
<dbReference type="AlphaFoldDB" id="A0A540L1A3"/>
<dbReference type="EMBL" id="VIEB01000816">
    <property type="protein sequence ID" value="TQD80266.1"/>
    <property type="molecule type" value="Genomic_DNA"/>
</dbReference>
<dbReference type="Proteomes" id="UP000315295">
    <property type="component" value="Unassembled WGS sequence"/>
</dbReference>
<accession>A0A540L1A3</accession>
<evidence type="ECO:0000313" key="2">
    <source>
        <dbReference type="EMBL" id="TQD80266.1"/>
    </source>
</evidence>
<sequence length="82" mass="8946">MLTDSAFLTSHSSSARLYWWSPSSSSQEGIDVPLVPGALVVNIGDLLQDRFRSVEHTALADPRTSVASLFIRVLLLDCDSIL</sequence>